<organism evidence="2 3">
    <name type="scientific">Moraxella bovoculi</name>
    <dbReference type="NCBI Taxonomy" id="386891"/>
    <lineage>
        <taxon>Bacteria</taxon>
        <taxon>Pseudomonadati</taxon>
        <taxon>Pseudomonadota</taxon>
        <taxon>Gammaproteobacteria</taxon>
        <taxon>Moraxellales</taxon>
        <taxon>Moraxellaceae</taxon>
        <taxon>Moraxella</taxon>
    </lineage>
</organism>
<evidence type="ECO:0000313" key="3">
    <source>
        <dbReference type="Proteomes" id="UP000077465"/>
    </source>
</evidence>
<dbReference type="InterPro" id="IPR032774">
    <property type="entry name" value="WG_beta_rep"/>
</dbReference>
<reference evidence="2 3" key="1">
    <citation type="submission" date="2015-05" db="EMBL/GenBank/DDBJ databases">
        <authorList>
            <person name="Dickey A."/>
            <person name="Clawson M."/>
            <person name="Bono J."/>
            <person name="Loy J.D."/>
        </authorList>
    </citation>
    <scope>NUCLEOTIDE SEQUENCE [LARGE SCALE GENOMIC DNA]</scope>
    <source>
        <strain evidence="2 3">22581</strain>
    </source>
</reference>
<dbReference type="SUPFAM" id="SSF69360">
    <property type="entry name" value="Cell wall binding repeat"/>
    <property type="match status" value="1"/>
</dbReference>
<feature type="signal peptide" evidence="1">
    <location>
        <begin position="1"/>
        <end position="19"/>
    </location>
</feature>
<dbReference type="AlphaFoldDB" id="A0AAC8PX22"/>
<keyword evidence="1" id="KW-0732">Signal</keyword>
<dbReference type="EMBL" id="CP011376">
    <property type="protein sequence ID" value="AKG08037.1"/>
    <property type="molecule type" value="Genomic_DNA"/>
</dbReference>
<gene>
    <name evidence="2" type="ORF">AAX06_07565</name>
</gene>
<proteinExistence type="predicted"/>
<dbReference type="Pfam" id="PF14903">
    <property type="entry name" value="WG_beta_rep"/>
    <property type="match status" value="2"/>
</dbReference>
<sequence length="131" mass="14938">MNIKPLIFTRFLLPLSALACEKPKVTGYDDVGCLHNGLAKVEQNGKHRFVDKTGELIVPVQYDWVWYFSEDLASVKQNDTWGFVDKTGEVVIPYRYDDVRGFENGMAKVSLNGEIIFGEPFYIDKTGKRID</sequence>
<dbReference type="Proteomes" id="UP000077465">
    <property type="component" value="Chromosome"/>
</dbReference>
<dbReference type="PANTHER" id="PTHR37841:SF1">
    <property type="entry name" value="DUF3298 DOMAIN-CONTAINING PROTEIN"/>
    <property type="match status" value="1"/>
</dbReference>
<protein>
    <recommendedName>
        <fullName evidence="4">WG repeat-containing protein</fullName>
    </recommendedName>
</protein>
<evidence type="ECO:0000256" key="1">
    <source>
        <dbReference type="SAM" id="SignalP"/>
    </source>
</evidence>
<feature type="chain" id="PRO_5042154687" description="WG repeat-containing protein" evidence="1">
    <location>
        <begin position="20"/>
        <end position="131"/>
    </location>
</feature>
<accession>A0AAC8PX22</accession>
<dbReference type="RefSeq" id="WP_046696376.1">
    <property type="nucleotide sequence ID" value="NZ_CP011376.1"/>
</dbReference>
<evidence type="ECO:0000313" key="2">
    <source>
        <dbReference type="EMBL" id="AKG08037.1"/>
    </source>
</evidence>
<name>A0AAC8PX22_9GAMM</name>
<dbReference type="PANTHER" id="PTHR37841">
    <property type="entry name" value="GLR2918 PROTEIN"/>
    <property type="match status" value="1"/>
</dbReference>
<evidence type="ECO:0008006" key="4">
    <source>
        <dbReference type="Google" id="ProtNLM"/>
    </source>
</evidence>